<feature type="domain" description="EamA" evidence="2">
    <location>
        <begin position="6"/>
        <end position="138"/>
    </location>
</feature>
<proteinExistence type="predicted"/>
<keyword evidence="1" id="KW-0812">Transmembrane</keyword>
<keyword evidence="4" id="KW-1185">Reference proteome</keyword>
<evidence type="ECO:0000313" key="3">
    <source>
        <dbReference type="EMBL" id="ROQ01412.1"/>
    </source>
</evidence>
<feature type="transmembrane region" description="Helical" evidence="1">
    <location>
        <begin position="122"/>
        <end position="141"/>
    </location>
</feature>
<dbReference type="GO" id="GO:0016020">
    <property type="term" value="C:membrane"/>
    <property type="evidence" value="ECO:0007669"/>
    <property type="project" value="InterPro"/>
</dbReference>
<sequence>MTSAMRGALLVAAAATCWSTGGVAVRFMDAGPWEAAFWRSVFLAIAVGLFCAWRHRARLPAAFAAMGWRGIASALAVAASSLFYFVALADASVATVLVLMSTTPLLTAILGWVVLGERFGMATLLAIAATMAGIGVMVGPVDLLSGGWRGLLGLGVSAFGAVNIVVVRGTRPGTDMVPAVVLSGVFLAFGSAFVGEPWSVSGKDLAICAFMGIFQVGLGLTLFVTGIGLLPAARAGLLTLTETVLAPLWAWLGAGEVPDQRTLAGGGLILAALAAYAVHQGHSGRRAGLAAPAPRKL</sequence>
<dbReference type="Gene3D" id="1.10.3730.20">
    <property type="match status" value="1"/>
</dbReference>
<feature type="transmembrane region" description="Helical" evidence="1">
    <location>
        <begin position="66"/>
        <end position="87"/>
    </location>
</feature>
<dbReference type="RefSeq" id="WP_123688177.1">
    <property type="nucleotide sequence ID" value="NZ_AP019700.1"/>
</dbReference>
<dbReference type="PANTHER" id="PTHR22911">
    <property type="entry name" value="ACYL-MALONYL CONDENSING ENZYME-RELATED"/>
    <property type="match status" value="1"/>
</dbReference>
<dbReference type="Pfam" id="PF00892">
    <property type="entry name" value="EamA"/>
    <property type="match status" value="2"/>
</dbReference>
<evidence type="ECO:0000256" key="1">
    <source>
        <dbReference type="SAM" id="Phobius"/>
    </source>
</evidence>
<feature type="transmembrane region" description="Helical" evidence="1">
    <location>
        <begin position="204"/>
        <end position="230"/>
    </location>
</feature>
<dbReference type="PANTHER" id="PTHR22911:SF135">
    <property type="entry name" value="BLR4310 PROTEIN"/>
    <property type="match status" value="1"/>
</dbReference>
<gene>
    <name evidence="3" type="ORF">EDC65_0591</name>
</gene>
<name>A0A3N1M6E4_9PROT</name>
<feature type="transmembrane region" description="Helical" evidence="1">
    <location>
        <begin position="93"/>
        <end position="115"/>
    </location>
</feature>
<dbReference type="AlphaFoldDB" id="A0A3N1M6E4"/>
<evidence type="ECO:0000313" key="4">
    <source>
        <dbReference type="Proteomes" id="UP000278222"/>
    </source>
</evidence>
<keyword evidence="1" id="KW-1133">Transmembrane helix</keyword>
<dbReference type="Proteomes" id="UP000278222">
    <property type="component" value="Unassembled WGS sequence"/>
</dbReference>
<feature type="transmembrane region" description="Helical" evidence="1">
    <location>
        <begin position="147"/>
        <end position="167"/>
    </location>
</feature>
<keyword evidence="1" id="KW-0472">Membrane</keyword>
<accession>A0A3N1M6E4</accession>
<dbReference type="InterPro" id="IPR037185">
    <property type="entry name" value="EmrE-like"/>
</dbReference>
<dbReference type="SUPFAM" id="SSF103481">
    <property type="entry name" value="Multidrug resistance efflux transporter EmrE"/>
    <property type="match status" value="2"/>
</dbReference>
<comment type="caution">
    <text evidence="3">The sequence shown here is derived from an EMBL/GenBank/DDBJ whole genome shotgun (WGS) entry which is preliminary data.</text>
</comment>
<evidence type="ECO:0000259" key="2">
    <source>
        <dbReference type="Pfam" id="PF00892"/>
    </source>
</evidence>
<dbReference type="OrthoDB" id="9810239at2"/>
<feature type="transmembrane region" description="Helical" evidence="1">
    <location>
        <begin position="179"/>
        <end position="198"/>
    </location>
</feature>
<dbReference type="EMBL" id="RJKX01000011">
    <property type="protein sequence ID" value="ROQ01412.1"/>
    <property type="molecule type" value="Genomic_DNA"/>
</dbReference>
<reference evidence="3 4" key="1">
    <citation type="submission" date="2018-11" db="EMBL/GenBank/DDBJ databases">
        <title>Genomic Encyclopedia of Type Strains, Phase IV (KMG-IV): sequencing the most valuable type-strain genomes for metagenomic binning, comparative biology and taxonomic classification.</title>
        <authorList>
            <person name="Goeker M."/>
        </authorList>
    </citation>
    <scope>NUCLEOTIDE SEQUENCE [LARGE SCALE GENOMIC DNA]</scope>
    <source>
        <strain evidence="3 4">DSM 5900</strain>
    </source>
</reference>
<feature type="domain" description="EamA" evidence="2">
    <location>
        <begin position="154"/>
        <end position="274"/>
    </location>
</feature>
<organism evidence="3 4">
    <name type="scientific">Stella humosa</name>
    <dbReference type="NCBI Taxonomy" id="94"/>
    <lineage>
        <taxon>Bacteria</taxon>
        <taxon>Pseudomonadati</taxon>
        <taxon>Pseudomonadota</taxon>
        <taxon>Alphaproteobacteria</taxon>
        <taxon>Rhodospirillales</taxon>
        <taxon>Stellaceae</taxon>
        <taxon>Stella</taxon>
    </lineage>
</organism>
<protein>
    <submittedName>
        <fullName evidence="3">Putative membrane protein</fullName>
    </submittedName>
</protein>
<dbReference type="InterPro" id="IPR000620">
    <property type="entry name" value="EamA_dom"/>
</dbReference>
<feature type="transmembrane region" description="Helical" evidence="1">
    <location>
        <begin position="36"/>
        <end position="54"/>
    </location>
</feature>